<dbReference type="PANTHER" id="PTHR43566:SF2">
    <property type="entry name" value="DUF4143 DOMAIN-CONTAINING PROTEIN"/>
    <property type="match status" value="1"/>
</dbReference>
<dbReference type="InterPro" id="IPR025420">
    <property type="entry name" value="DUF4143"/>
</dbReference>
<dbReference type="PANTHER" id="PTHR43566">
    <property type="entry name" value="CONSERVED PROTEIN"/>
    <property type="match status" value="1"/>
</dbReference>
<dbReference type="AlphaFoldDB" id="A0A6M4IZ89"/>
<name>A0A6M4IZ89_9BACT</name>
<dbReference type="EMBL" id="CP053085">
    <property type="protein sequence ID" value="QJR38212.1"/>
    <property type="molecule type" value="Genomic_DNA"/>
</dbReference>
<dbReference type="InterPro" id="IPR041682">
    <property type="entry name" value="AAA_14"/>
</dbReference>
<evidence type="ECO:0000259" key="2">
    <source>
        <dbReference type="Pfam" id="PF13635"/>
    </source>
</evidence>
<protein>
    <submittedName>
        <fullName evidence="3">ATP-binding protein</fullName>
    </submittedName>
</protein>
<dbReference type="KEGG" id="ggr:HKW67_12360"/>
<evidence type="ECO:0000313" key="3">
    <source>
        <dbReference type="EMBL" id="QJR38212.1"/>
    </source>
</evidence>
<accession>A0A6M4IZ89</accession>
<keyword evidence="4" id="KW-1185">Reference proteome</keyword>
<keyword evidence="3" id="KW-0547">Nucleotide-binding</keyword>
<organism evidence="3 4">
    <name type="scientific">Gemmatimonas groenlandica</name>
    <dbReference type="NCBI Taxonomy" id="2732249"/>
    <lineage>
        <taxon>Bacteria</taxon>
        <taxon>Pseudomonadati</taxon>
        <taxon>Gemmatimonadota</taxon>
        <taxon>Gemmatimonadia</taxon>
        <taxon>Gemmatimonadales</taxon>
        <taxon>Gemmatimonadaceae</taxon>
        <taxon>Gemmatimonas</taxon>
    </lineage>
</organism>
<gene>
    <name evidence="3" type="ORF">HKW67_12360</name>
</gene>
<feature type="domain" description="DUF4143" evidence="2">
    <location>
        <begin position="199"/>
        <end position="376"/>
    </location>
</feature>
<sequence length="428" mass="46842">MHDTDAGYVPRIVDAELDELFAELPALALEGPKGVGKTATGRRRVRTVISLDDAQQRALAEASPEQALRVPTPVLIDEWQRVPGIWDAVRRAVDASYVPAQFLLAGSAVPRELPVHSGAGRIVQVRMRPLALAERGIATPTVSLRALLSGTRPDIGGSTSIALADYAREIVSSGFPAIRRLSSRTARRQIASYLRLAVDRDVREYGVNFRRPEQVLHWMTAYAAATSTTTSLEKIRTVVSVRGGDEPSKLTTLAYREVLERLWLLDAVPGWTPTKNSLARLTQAPKHHLVDPALAAHLLGADAAALVQGTVSGAFVPRHATLLGQLFESLVTQSVRVYAQAAEADTYHLRTREGRQEIDLIIQRHDQRVLALEVKLNPVVTDDDVRHLRWLQKELGDDVVDAAVITTGRQAYRREDGIAVMPAALLGP</sequence>
<reference evidence="3 4" key="1">
    <citation type="submission" date="2020-05" db="EMBL/GenBank/DDBJ databases">
        <title>Complete genome sequence of Gemmatimonas greenlandica TET16.</title>
        <authorList>
            <person name="Zeng Y."/>
        </authorList>
    </citation>
    <scope>NUCLEOTIDE SEQUENCE [LARGE SCALE GENOMIC DNA]</scope>
    <source>
        <strain evidence="3 4">TET16</strain>
    </source>
</reference>
<dbReference type="Pfam" id="PF13173">
    <property type="entry name" value="AAA_14"/>
    <property type="match status" value="1"/>
</dbReference>
<keyword evidence="3" id="KW-0067">ATP-binding</keyword>
<feature type="domain" description="AAA" evidence="1">
    <location>
        <begin position="25"/>
        <end position="134"/>
    </location>
</feature>
<dbReference type="GO" id="GO:0005524">
    <property type="term" value="F:ATP binding"/>
    <property type="evidence" value="ECO:0007669"/>
    <property type="project" value="UniProtKB-KW"/>
</dbReference>
<dbReference type="Pfam" id="PF13635">
    <property type="entry name" value="DUF4143"/>
    <property type="match status" value="1"/>
</dbReference>
<evidence type="ECO:0000259" key="1">
    <source>
        <dbReference type="Pfam" id="PF13173"/>
    </source>
</evidence>
<dbReference type="Proteomes" id="UP000500938">
    <property type="component" value="Chromosome"/>
</dbReference>
<evidence type="ECO:0000313" key="4">
    <source>
        <dbReference type="Proteomes" id="UP000500938"/>
    </source>
</evidence>
<proteinExistence type="predicted"/>